<evidence type="ECO:0000256" key="1">
    <source>
        <dbReference type="ARBA" id="ARBA00004496"/>
    </source>
</evidence>
<dbReference type="GO" id="GO:0005524">
    <property type="term" value="F:ATP binding"/>
    <property type="evidence" value="ECO:0007669"/>
    <property type="project" value="UniProtKB-UniRule"/>
</dbReference>
<dbReference type="GO" id="GO:0000049">
    <property type="term" value="F:tRNA binding"/>
    <property type="evidence" value="ECO:0007669"/>
    <property type="project" value="UniProtKB-UniRule"/>
</dbReference>
<dbReference type="Gene3D" id="2.40.50.140">
    <property type="entry name" value="Nucleic acid-binding proteins"/>
    <property type="match status" value="1"/>
</dbReference>
<dbReference type="Proteomes" id="UP000503183">
    <property type="component" value="Chromosome"/>
</dbReference>
<dbReference type="Pfam" id="PF03483">
    <property type="entry name" value="B3_4"/>
    <property type="match status" value="1"/>
</dbReference>
<dbReference type="NCBIfam" id="TIGR00472">
    <property type="entry name" value="pheT_bact"/>
    <property type="match status" value="1"/>
</dbReference>
<evidence type="ECO:0000256" key="4">
    <source>
        <dbReference type="ARBA" id="ARBA00022490"/>
    </source>
</evidence>
<accession>A0A6G9JSQ5</accession>
<evidence type="ECO:0000256" key="13">
    <source>
        <dbReference type="ARBA" id="ARBA00023146"/>
    </source>
</evidence>
<dbReference type="SUPFAM" id="SSF56037">
    <property type="entry name" value="PheT/TilS domain"/>
    <property type="match status" value="1"/>
</dbReference>
<dbReference type="PANTHER" id="PTHR10947:SF0">
    <property type="entry name" value="PHENYLALANINE--TRNA LIGASE BETA SUBUNIT"/>
    <property type="match status" value="1"/>
</dbReference>
<comment type="subcellular location">
    <subcellularLocation>
        <location evidence="1 15">Cytoplasm</location>
    </subcellularLocation>
</comment>
<dbReference type="AlphaFoldDB" id="A0A6G9JSQ5"/>
<dbReference type="InterPro" id="IPR002547">
    <property type="entry name" value="tRNA-bd_dom"/>
</dbReference>
<reference evidence="20 21" key="1">
    <citation type="submission" date="2020-04" db="EMBL/GenBank/DDBJ databases">
        <title>Parallel evolution in the integration of a co-obligate aphid symbiosis.</title>
        <authorList>
            <person name="Monnin D."/>
            <person name="Jackson R."/>
            <person name="Kiers E.T."/>
            <person name="Bunker M."/>
            <person name="Ellers J."/>
            <person name="Henry L.M."/>
        </authorList>
    </citation>
    <scope>NUCLEOTIDE SEQUENCE [LARGE SCALE GENOMIC DNA]</scope>
    <source>
        <strain evidence="20">MCAR-56B</strain>
    </source>
</reference>
<dbReference type="EC" id="6.1.1.20" evidence="15"/>
<dbReference type="PROSITE" id="PS51447">
    <property type="entry name" value="FDX_ACB"/>
    <property type="match status" value="1"/>
</dbReference>
<evidence type="ECO:0000256" key="11">
    <source>
        <dbReference type="ARBA" id="ARBA00022884"/>
    </source>
</evidence>
<dbReference type="GO" id="GO:0006432">
    <property type="term" value="P:phenylalanyl-tRNA aminoacylation"/>
    <property type="evidence" value="ECO:0007669"/>
    <property type="project" value="UniProtKB-UniRule"/>
</dbReference>
<feature type="binding site" evidence="15">
    <location>
        <position position="458"/>
    </location>
    <ligand>
        <name>Mg(2+)</name>
        <dbReference type="ChEBI" id="CHEBI:18420"/>
        <note>shared with alpha subunit</note>
    </ligand>
</feature>
<dbReference type="CDD" id="cd00769">
    <property type="entry name" value="PheRS_beta_core"/>
    <property type="match status" value="1"/>
</dbReference>
<evidence type="ECO:0000256" key="9">
    <source>
        <dbReference type="ARBA" id="ARBA00022840"/>
    </source>
</evidence>
<dbReference type="Pfam" id="PF03147">
    <property type="entry name" value="FDX-ACB"/>
    <property type="match status" value="1"/>
</dbReference>
<feature type="binding site" evidence="15">
    <location>
        <position position="452"/>
    </location>
    <ligand>
        <name>Mg(2+)</name>
        <dbReference type="ChEBI" id="CHEBI:18420"/>
        <note>shared with alpha subunit</note>
    </ligand>
</feature>
<dbReference type="GO" id="GO:0009328">
    <property type="term" value="C:phenylalanine-tRNA ligase complex"/>
    <property type="evidence" value="ECO:0007669"/>
    <property type="project" value="TreeGrafter"/>
</dbReference>
<comment type="cofactor">
    <cofactor evidence="15">
        <name>Mg(2+)</name>
        <dbReference type="ChEBI" id="CHEBI:18420"/>
    </cofactor>
    <text evidence="15">Binds 2 magnesium ions per tetramer.</text>
</comment>
<evidence type="ECO:0000313" key="21">
    <source>
        <dbReference type="Proteomes" id="UP000503183"/>
    </source>
</evidence>
<comment type="similarity">
    <text evidence="2 15">Belongs to the phenylalanyl-tRNA synthetase beta subunit family. Type 1 subfamily.</text>
</comment>
<evidence type="ECO:0000256" key="5">
    <source>
        <dbReference type="ARBA" id="ARBA00022555"/>
    </source>
</evidence>
<dbReference type="EMBL" id="CP048747">
    <property type="protein sequence ID" value="QIQ41736.1"/>
    <property type="molecule type" value="Genomic_DNA"/>
</dbReference>
<evidence type="ECO:0000256" key="8">
    <source>
        <dbReference type="ARBA" id="ARBA00022741"/>
    </source>
</evidence>
<protein>
    <recommendedName>
        <fullName evidence="15">Phenylalanine--tRNA ligase beta subunit</fullName>
        <ecNumber evidence="15">6.1.1.20</ecNumber>
    </recommendedName>
    <alternativeName>
        <fullName evidence="15">Phenylalanyl-tRNA synthetase beta subunit</fullName>
        <shortName evidence="15">PheRS</shortName>
    </alternativeName>
</protein>
<dbReference type="SUPFAM" id="SSF54991">
    <property type="entry name" value="Anticodon-binding domain of PheRS"/>
    <property type="match status" value="1"/>
</dbReference>
<dbReference type="Gene3D" id="3.30.930.10">
    <property type="entry name" value="Bira Bifunctional Protein, Domain 2"/>
    <property type="match status" value="1"/>
</dbReference>
<dbReference type="PROSITE" id="PS50886">
    <property type="entry name" value="TRBD"/>
    <property type="match status" value="1"/>
</dbReference>
<dbReference type="InterPro" id="IPR045060">
    <property type="entry name" value="Phe-tRNA-ligase_IIc_bsu"/>
</dbReference>
<keyword evidence="13 15" id="KW-0030">Aminoacyl-tRNA synthetase</keyword>
<dbReference type="Pfam" id="PF03484">
    <property type="entry name" value="B5"/>
    <property type="match status" value="1"/>
</dbReference>
<organism evidence="20 21">
    <name type="scientific">Buchnera aphidicola</name>
    <name type="common">Microlophium carnosum</name>
    <dbReference type="NCBI Taxonomy" id="2708354"/>
    <lineage>
        <taxon>Bacteria</taxon>
        <taxon>Pseudomonadati</taxon>
        <taxon>Pseudomonadota</taxon>
        <taxon>Gammaproteobacteria</taxon>
        <taxon>Enterobacterales</taxon>
        <taxon>Erwiniaceae</taxon>
        <taxon>Buchnera</taxon>
    </lineage>
</organism>
<gene>
    <name evidence="15" type="primary">pheT</name>
    <name evidence="20" type="ORF">G4A98_00645</name>
</gene>
<dbReference type="InterPro" id="IPR033714">
    <property type="entry name" value="tRNA_bind_bactPheRS"/>
</dbReference>
<dbReference type="CDD" id="cd02796">
    <property type="entry name" value="tRNA_bind_bactPheRS"/>
    <property type="match status" value="1"/>
</dbReference>
<dbReference type="InterPro" id="IPR004532">
    <property type="entry name" value="Phe-tRNA-ligase_IIc_bsu_bact"/>
</dbReference>
<evidence type="ECO:0000256" key="14">
    <source>
        <dbReference type="ARBA" id="ARBA00049255"/>
    </source>
</evidence>
<keyword evidence="7 15" id="KW-0479">Metal-binding</keyword>
<name>A0A6G9JSQ5_9GAMM</name>
<evidence type="ECO:0000256" key="16">
    <source>
        <dbReference type="PROSITE-ProRule" id="PRU00209"/>
    </source>
</evidence>
<evidence type="ECO:0000256" key="15">
    <source>
        <dbReference type="HAMAP-Rule" id="MF_00283"/>
    </source>
</evidence>
<dbReference type="Pfam" id="PF01588">
    <property type="entry name" value="tRNA_bind"/>
    <property type="match status" value="1"/>
</dbReference>
<dbReference type="FunFam" id="2.40.50.140:FF:000045">
    <property type="entry name" value="Phenylalanine--tRNA ligase beta subunit"/>
    <property type="match status" value="1"/>
</dbReference>
<keyword evidence="11 16" id="KW-0694">RNA-binding</keyword>
<evidence type="ECO:0000256" key="12">
    <source>
        <dbReference type="ARBA" id="ARBA00022917"/>
    </source>
</evidence>
<comment type="caution">
    <text evidence="15">Lacks conserved residue(s) required for the propagation of feature annotation.</text>
</comment>
<dbReference type="InterPro" id="IPR005121">
    <property type="entry name" value="Fdx_antiC-bd"/>
</dbReference>
<evidence type="ECO:0000256" key="7">
    <source>
        <dbReference type="ARBA" id="ARBA00022723"/>
    </source>
</evidence>
<dbReference type="InterPro" id="IPR005147">
    <property type="entry name" value="tRNA_synthase_B5-dom"/>
</dbReference>
<evidence type="ECO:0000259" key="18">
    <source>
        <dbReference type="PROSITE" id="PS51447"/>
    </source>
</evidence>
<dbReference type="InterPro" id="IPR020825">
    <property type="entry name" value="Phe-tRNA_synthase-like_B3/B4"/>
</dbReference>
<dbReference type="SUPFAM" id="SSF55681">
    <property type="entry name" value="Class II aaRS and biotin synthetases"/>
    <property type="match status" value="1"/>
</dbReference>
<dbReference type="SUPFAM" id="SSF50249">
    <property type="entry name" value="Nucleic acid-binding proteins"/>
    <property type="match status" value="1"/>
</dbReference>
<keyword evidence="5 16" id="KW-0820">tRNA-binding</keyword>
<dbReference type="SUPFAM" id="SSF46955">
    <property type="entry name" value="Putative DNA-binding domain"/>
    <property type="match status" value="1"/>
</dbReference>
<dbReference type="InterPro" id="IPR005146">
    <property type="entry name" value="B3/B4_tRNA-bd"/>
</dbReference>
<dbReference type="FunFam" id="3.30.930.10:FF:000022">
    <property type="entry name" value="Phenylalanine--tRNA ligase beta subunit"/>
    <property type="match status" value="1"/>
</dbReference>
<keyword evidence="4 15" id="KW-0963">Cytoplasm</keyword>
<dbReference type="Gene3D" id="3.50.40.10">
    <property type="entry name" value="Phenylalanyl-trna Synthetase, Chain B, domain 3"/>
    <property type="match status" value="1"/>
</dbReference>
<feature type="binding site" evidence="15">
    <location>
        <position position="462"/>
    </location>
    <ligand>
        <name>Mg(2+)</name>
        <dbReference type="ChEBI" id="CHEBI:18420"/>
        <note>shared with alpha subunit</note>
    </ligand>
</feature>
<dbReference type="SMART" id="SM00896">
    <property type="entry name" value="FDX-ACB"/>
    <property type="match status" value="1"/>
</dbReference>
<keyword evidence="12 15" id="KW-0648">Protein biosynthesis</keyword>
<evidence type="ECO:0000313" key="20">
    <source>
        <dbReference type="EMBL" id="QIQ41736.1"/>
    </source>
</evidence>
<dbReference type="InterPro" id="IPR045864">
    <property type="entry name" value="aa-tRNA-synth_II/BPL/LPL"/>
</dbReference>
<sequence length="794" mass="91146">MKFSEKWLREWINPKINSEILYEQISSSGIEVEHINNFKVTFDGVVVGEIVQCVSHSQSHNLKILKVDIGDKKLLNIICGAPNCYNGMKVAVATIGSTLPKNIIISKKIFLGELSEGMLCSFFELGIFFDDNNIIEFPKETMIGIDVHDYLSLNDNIIKVAMTSNRPDSMSILGLSRNIAAINNLRIPPLIYKSIPVIVEKKIDIDIQAKKDCINFLGRMIENINIDVDIPFQMKKKLFFSDLLTENVITNILNYVLIEIGQPLNALNSDNIDGSVIVRLAKDKENIFLKNNINISLNKNILVFSDTSKILFLPGNINSNIVDVNKNTKNIFLTSSLINRHSIFYILKKMNSNKILEYYNYGVDPLLQNYAIEYATDLIIKICGGTPGPVNSKKVDSSIHKNAIRLHHKTVNKVIGFFVDTIVISNILCSLDYQLNFQKKFWNVIPPSWRFDILIEEDVISDILRIYGYKNVCLTPLKEFSDCNKKSELIDFLLNKSAIILINQGYYEVINYGFIDPKIQNLIFPNKKNLLLSNPISQDMSCMRLSLWPGLLKNISFNKNRQQHSIRIFESGLCFAEDEKENLGVKQEFFLAAAISGNYIKENWYDKTRKMDFYDLKGDLESILESLCQLNHIEFRREIISGLHPEQSASVYFRNHLIGSIGAIDPRLEKELNINSATFLFEISLNHFSYIKPLKIQEISKFPTIRRDIAILISEEISVYTVIKECKKFFINQKVEINIFDIYSCEEFYNKKKSLGISFIFQNKKRTLQDNEINLKMNDLIGVLKNKFQAILRK</sequence>
<dbReference type="GO" id="GO:0004826">
    <property type="term" value="F:phenylalanine-tRNA ligase activity"/>
    <property type="evidence" value="ECO:0007669"/>
    <property type="project" value="UniProtKB-UniRule"/>
</dbReference>
<dbReference type="InterPro" id="IPR036690">
    <property type="entry name" value="Fdx_antiC-bd_sf"/>
</dbReference>
<keyword evidence="9 15" id="KW-0067">ATP-binding</keyword>
<evidence type="ECO:0000256" key="2">
    <source>
        <dbReference type="ARBA" id="ARBA00008653"/>
    </source>
</evidence>
<dbReference type="GO" id="GO:0000287">
    <property type="term" value="F:magnesium ion binding"/>
    <property type="evidence" value="ECO:0007669"/>
    <property type="project" value="UniProtKB-UniRule"/>
</dbReference>
<comment type="catalytic activity">
    <reaction evidence="14 15">
        <text>tRNA(Phe) + L-phenylalanine + ATP = L-phenylalanyl-tRNA(Phe) + AMP + diphosphate + H(+)</text>
        <dbReference type="Rhea" id="RHEA:19413"/>
        <dbReference type="Rhea" id="RHEA-COMP:9668"/>
        <dbReference type="Rhea" id="RHEA-COMP:9699"/>
        <dbReference type="ChEBI" id="CHEBI:15378"/>
        <dbReference type="ChEBI" id="CHEBI:30616"/>
        <dbReference type="ChEBI" id="CHEBI:33019"/>
        <dbReference type="ChEBI" id="CHEBI:58095"/>
        <dbReference type="ChEBI" id="CHEBI:78442"/>
        <dbReference type="ChEBI" id="CHEBI:78531"/>
        <dbReference type="ChEBI" id="CHEBI:456215"/>
        <dbReference type="EC" id="6.1.1.20"/>
    </reaction>
</comment>
<feature type="domain" description="B5" evidence="19">
    <location>
        <begin position="399"/>
        <end position="474"/>
    </location>
</feature>
<comment type="subunit">
    <text evidence="3 15">Tetramer of two alpha and two beta subunits.</text>
</comment>
<keyword evidence="8 15" id="KW-0547">Nucleotide-binding</keyword>
<dbReference type="Gene3D" id="3.30.70.380">
    <property type="entry name" value="Ferrodoxin-fold anticodon-binding domain"/>
    <property type="match status" value="1"/>
</dbReference>
<dbReference type="SMART" id="SM00873">
    <property type="entry name" value="B3_4"/>
    <property type="match status" value="1"/>
</dbReference>
<dbReference type="InterPro" id="IPR012340">
    <property type="entry name" value="NA-bd_OB-fold"/>
</dbReference>
<dbReference type="InterPro" id="IPR009061">
    <property type="entry name" value="DNA-bd_dom_put_sf"/>
</dbReference>
<feature type="domain" description="TRNA-binding" evidence="17">
    <location>
        <begin position="39"/>
        <end position="148"/>
    </location>
</feature>
<feature type="domain" description="FDX-ACB" evidence="18">
    <location>
        <begin position="700"/>
        <end position="793"/>
    </location>
</feature>
<evidence type="ECO:0000256" key="3">
    <source>
        <dbReference type="ARBA" id="ARBA00011209"/>
    </source>
</evidence>
<evidence type="ECO:0000256" key="6">
    <source>
        <dbReference type="ARBA" id="ARBA00022598"/>
    </source>
</evidence>
<dbReference type="Pfam" id="PF17759">
    <property type="entry name" value="tRNA_synthFbeta"/>
    <property type="match status" value="1"/>
</dbReference>
<dbReference type="PANTHER" id="PTHR10947">
    <property type="entry name" value="PHENYLALANYL-TRNA SYNTHETASE BETA CHAIN AND LEUCINE-RICH REPEAT-CONTAINING PROTEIN 47"/>
    <property type="match status" value="1"/>
</dbReference>
<evidence type="ECO:0000259" key="17">
    <source>
        <dbReference type="PROSITE" id="PS50886"/>
    </source>
</evidence>
<dbReference type="PROSITE" id="PS51483">
    <property type="entry name" value="B5"/>
    <property type="match status" value="1"/>
</dbReference>
<keyword evidence="6 15" id="KW-0436">Ligase</keyword>
<dbReference type="SMART" id="SM00874">
    <property type="entry name" value="B5"/>
    <property type="match status" value="1"/>
</dbReference>
<keyword evidence="10 15" id="KW-0460">Magnesium</keyword>
<dbReference type="Gene3D" id="3.30.56.10">
    <property type="match status" value="2"/>
</dbReference>
<dbReference type="InterPro" id="IPR041616">
    <property type="entry name" value="PheRS_beta_core"/>
</dbReference>
<dbReference type="HAMAP" id="MF_00283">
    <property type="entry name" value="Phe_tRNA_synth_beta1"/>
    <property type="match status" value="1"/>
</dbReference>
<evidence type="ECO:0000256" key="10">
    <source>
        <dbReference type="ARBA" id="ARBA00022842"/>
    </source>
</evidence>
<evidence type="ECO:0000259" key="19">
    <source>
        <dbReference type="PROSITE" id="PS51483"/>
    </source>
</evidence>
<proteinExistence type="inferred from homology"/>